<sequence>MAEGSARLRLPFARFYLEYEAVVSDPNRRRLNLLSGMADISLTRADITETIGPIFCAIVNERNEILWPAVPPVYHRVDDFPDDELERIWNLRPTILCYYRRTDIFGLRVAGDVSVAIDAAVTDFCATRPRSGA</sequence>
<dbReference type="RefSeq" id="WP_379142877.1">
    <property type="nucleotide sequence ID" value="NZ_JBHUEN010000031.1"/>
</dbReference>
<proteinExistence type="predicted"/>
<keyword evidence="2" id="KW-1185">Reference proteome</keyword>
<name>A0ABW4R7T9_9RHOB</name>
<accession>A0ABW4R7T9</accession>
<evidence type="ECO:0000313" key="2">
    <source>
        <dbReference type="Proteomes" id="UP001597213"/>
    </source>
</evidence>
<reference evidence="2" key="1">
    <citation type="journal article" date="2019" name="Int. J. Syst. Evol. Microbiol.">
        <title>The Global Catalogue of Microorganisms (GCM) 10K type strain sequencing project: providing services to taxonomists for standard genome sequencing and annotation.</title>
        <authorList>
            <consortium name="The Broad Institute Genomics Platform"/>
            <consortium name="The Broad Institute Genome Sequencing Center for Infectious Disease"/>
            <person name="Wu L."/>
            <person name="Ma J."/>
        </authorList>
    </citation>
    <scope>NUCLEOTIDE SEQUENCE [LARGE SCALE GENOMIC DNA]</scope>
    <source>
        <strain evidence="2">CCUG 56029</strain>
    </source>
</reference>
<dbReference type="EMBL" id="JBHUEN010000031">
    <property type="protein sequence ID" value="MFD1882336.1"/>
    <property type="molecule type" value="Genomic_DNA"/>
</dbReference>
<evidence type="ECO:0000313" key="1">
    <source>
        <dbReference type="EMBL" id="MFD1882336.1"/>
    </source>
</evidence>
<dbReference type="Proteomes" id="UP001597213">
    <property type="component" value="Unassembled WGS sequence"/>
</dbReference>
<organism evidence="1 2">
    <name type="scientific">Paracoccus pacificus</name>
    <dbReference type="NCBI Taxonomy" id="1463598"/>
    <lineage>
        <taxon>Bacteria</taxon>
        <taxon>Pseudomonadati</taxon>
        <taxon>Pseudomonadota</taxon>
        <taxon>Alphaproteobacteria</taxon>
        <taxon>Rhodobacterales</taxon>
        <taxon>Paracoccaceae</taxon>
        <taxon>Paracoccus</taxon>
    </lineage>
</organism>
<protein>
    <submittedName>
        <fullName evidence="1">Uncharacterized protein</fullName>
    </submittedName>
</protein>
<gene>
    <name evidence="1" type="ORF">ACFSCT_11485</name>
</gene>
<comment type="caution">
    <text evidence="1">The sequence shown here is derived from an EMBL/GenBank/DDBJ whole genome shotgun (WGS) entry which is preliminary data.</text>
</comment>